<reference evidence="8" key="1">
    <citation type="submission" date="2021-01" db="EMBL/GenBank/DDBJ databases">
        <title>Modified the classification status of verrucomicrobia.</title>
        <authorList>
            <person name="Feng X."/>
        </authorList>
    </citation>
    <scope>NUCLEOTIDE SEQUENCE</scope>
    <source>
        <strain evidence="8">KCTC 22041</strain>
    </source>
</reference>
<dbReference type="EMBL" id="JAENIJ010000018">
    <property type="protein sequence ID" value="MBK1883178.1"/>
    <property type="molecule type" value="Genomic_DNA"/>
</dbReference>
<dbReference type="SUPFAM" id="SSF140864">
    <property type="entry name" value="TROVE domain-like"/>
    <property type="match status" value="1"/>
</dbReference>
<dbReference type="RefSeq" id="WP_200271046.1">
    <property type="nucleotide sequence ID" value="NZ_JAENIJ010000018.1"/>
</dbReference>
<organism evidence="8 9">
    <name type="scientific">Luteolibacter pohnpeiensis</name>
    <dbReference type="NCBI Taxonomy" id="454153"/>
    <lineage>
        <taxon>Bacteria</taxon>
        <taxon>Pseudomonadati</taxon>
        <taxon>Verrucomicrobiota</taxon>
        <taxon>Verrucomicrobiia</taxon>
        <taxon>Verrucomicrobiales</taxon>
        <taxon>Verrucomicrobiaceae</taxon>
        <taxon>Luteolibacter</taxon>
    </lineage>
</organism>
<dbReference type="InterPro" id="IPR008858">
    <property type="entry name" value="TROVE_dom"/>
</dbReference>
<dbReference type="PANTHER" id="PTHR14202">
    <property type="entry name" value="60 KDA RIBONUCLEOPROTEIN SSA/RO"/>
    <property type="match status" value="1"/>
</dbReference>
<feature type="domain" description="TROVE" evidence="7">
    <location>
        <begin position="20"/>
        <end position="325"/>
    </location>
</feature>
<dbReference type="GO" id="GO:0046872">
    <property type="term" value="F:metal ion binding"/>
    <property type="evidence" value="ECO:0007669"/>
    <property type="project" value="UniProtKB-KW"/>
</dbReference>
<proteinExistence type="inferred from homology"/>
<gene>
    <name evidence="8" type="ORF">JIN85_12185</name>
</gene>
<accession>A0A934VWU8</accession>
<keyword evidence="6" id="KW-0687">Ribonucleoprotein</keyword>
<comment type="subcellular location">
    <subcellularLocation>
        <location evidence="1">Cytoplasm</location>
    </subcellularLocation>
</comment>
<evidence type="ECO:0000256" key="6">
    <source>
        <dbReference type="ARBA" id="ARBA00023274"/>
    </source>
</evidence>
<comment type="caution">
    <text evidence="8">The sequence shown here is derived from an EMBL/GenBank/DDBJ whole genome shotgun (WGS) entry which is preliminary data.</text>
</comment>
<evidence type="ECO:0000256" key="3">
    <source>
        <dbReference type="ARBA" id="ARBA00022490"/>
    </source>
</evidence>
<dbReference type="GO" id="GO:0003723">
    <property type="term" value="F:RNA binding"/>
    <property type="evidence" value="ECO:0007669"/>
    <property type="project" value="UniProtKB-KW"/>
</dbReference>
<evidence type="ECO:0000259" key="7">
    <source>
        <dbReference type="PROSITE" id="PS50988"/>
    </source>
</evidence>
<dbReference type="InterPro" id="IPR036465">
    <property type="entry name" value="vWFA_dom_sf"/>
</dbReference>
<name>A0A934VWU8_9BACT</name>
<dbReference type="PROSITE" id="PS50988">
    <property type="entry name" value="TROVE"/>
    <property type="match status" value="1"/>
</dbReference>
<evidence type="ECO:0000313" key="9">
    <source>
        <dbReference type="Proteomes" id="UP000603141"/>
    </source>
</evidence>
<keyword evidence="3" id="KW-0963">Cytoplasm</keyword>
<sequence>MANKNLFHSFRSSLLPPANARNDAGAEAYSLSPEASLARMAATGCLTPTFYAAAEAQLDRVLELAAQVDVDFLAKTALYARRKGYMKDMPALLCAVLATRDLDRLTEIFPSVIDNGRMLRTFVQIIRSGITGRKSLGSAPKRLVRQWLAYASDRQLIQATIGNDPSLVDIVKMVHPHPANPSRQAFYAWLIGKPYELEKLPASLRDFELWKRQKEGAVPDVPFQMLTAQDLGEKEWAVIAAKASWQTTRMNLNTFARHGVYRDEKLVDQLAERLVDPDQIRKARVFPYQLMVAYLNASSQVPLKLCNALQDAMEIALQNVPEISGNVVICPDVSGSMHMPVTGYRRGASSKVRCIDVAGLIAAALLRKNRKARVLPFEVDVVKLQLNARDTVMTNAEKLANIGGGGTSCSAPLAKLNSERYRADLVIFISDNESWADPHRKSGTKMLAEWEQMKHRNPKAKLVCIDLVPNLTTQAPDRRDILNIAGFSDQVFSLIASFAAGGDGLLHWIREIENQPLNPRMKIA</sequence>
<comment type="similarity">
    <text evidence="2">Belongs to the Ro 60 kDa family.</text>
</comment>
<dbReference type="Gene3D" id="3.40.50.410">
    <property type="entry name" value="von Willebrand factor, type A domain"/>
    <property type="match status" value="1"/>
</dbReference>
<evidence type="ECO:0000256" key="2">
    <source>
        <dbReference type="ARBA" id="ARBA00007814"/>
    </source>
</evidence>
<dbReference type="AlphaFoldDB" id="A0A934VWU8"/>
<dbReference type="Pfam" id="PF25045">
    <property type="entry name" value="vWA_Ro60"/>
    <property type="match status" value="1"/>
</dbReference>
<dbReference type="InterPro" id="IPR040322">
    <property type="entry name" value="TROVE2"/>
</dbReference>
<dbReference type="GO" id="GO:0005737">
    <property type="term" value="C:cytoplasm"/>
    <property type="evidence" value="ECO:0007669"/>
    <property type="project" value="UniProtKB-SubCell"/>
</dbReference>
<dbReference type="InterPro" id="IPR056800">
    <property type="entry name" value="vWA_Ro60"/>
</dbReference>
<dbReference type="GO" id="GO:1990904">
    <property type="term" value="C:ribonucleoprotein complex"/>
    <property type="evidence" value="ECO:0007669"/>
    <property type="project" value="UniProtKB-KW"/>
</dbReference>
<protein>
    <submittedName>
        <fullName evidence="8">RNA-binding protein</fullName>
    </submittedName>
</protein>
<evidence type="ECO:0000256" key="1">
    <source>
        <dbReference type="ARBA" id="ARBA00004496"/>
    </source>
</evidence>
<keyword evidence="4" id="KW-0479">Metal-binding</keyword>
<dbReference type="Proteomes" id="UP000603141">
    <property type="component" value="Unassembled WGS sequence"/>
</dbReference>
<evidence type="ECO:0000256" key="5">
    <source>
        <dbReference type="ARBA" id="ARBA00022884"/>
    </source>
</evidence>
<dbReference type="PANTHER" id="PTHR14202:SF0">
    <property type="entry name" value="RNA-BINDING PROTEIN RO60"/>
    <property type="match status" value="1"/>
</dbReference>
<evidence type="ECO:0000313" key="8">
    <source>
        <dbReference type="EMBL" id="MBK1883178.1"/>
    </source>
</evidence>
<dbReference type="InterPro" id="IPR037214">
    <property type="entry name" value="TROVE_dom_sf"/>
</dbReference>
<evidence type="ECO:0000256" key="4">
    <source>
        <dbReference type="ARBA" id="ARBA00022723"/>
    </source>
</evidence>
<dbReference type="SUPFAM" id="SSF53300">
    <property type="entry name" value="vWA-like"/>
    <property type="match status" value="1"/>
</dbReference>
<keyword evidence="5" id="KW-0694">RNA-binding</keyword>
<keyword evidence="9" id="KW-1185">Reference proteome</keyword>